<evidence type="ECO:0000313" key="2">
    <source>
        <dbReference type="EMBL" id="OLQ06650.1"/>
    </source>
</evidence>
<dbReference type="Gene3D" id="2.130.10.10">
    <property type="entry name" value="YVTN repeat-like/Quinoprotein amine dehydrogenase"/>
    <property type="match status" value="1"/>
</dbReference>
<gene>
    <name evidence="2" type="ORF">AK812_SmicGene9997</name>
</gene>
<feature type="compositionally biased region" description="Polar residues" evidence="1">
    <location>
        <begin position="659"/>
        <end position="677"/>
    </location>
</feature>
<feature type="compositionally biased region" description="Basic and acidic residues" evidence="1">
    <location>
        <begin position="613"/>
        <end position="624"/>
    </location>
</feature>
<dbReference type="InterPro" id="IPR015943">
    <property type="entry name" value="WD40/YVTN_repeat-like_dom_sf"/>
</dbReference>
<evidence type="ECO:0008006" key="4">
    <source>
        <dbReference type="Google" id="ProtNLM"/>
    </source>
</evidence>
<evidence type="ECO:0000313" key="3">
    <source>
        <dbReference type="Proteomes" id="UP000186817"/>
    </source>
</evidence>
<feature type="region of interest" description="Disordered" evidence="1">
    <location>
        <begin position="605"/>
        <end position="677"/>
    </location>
</feature>
<comment type="caution">
    <text evidence="2">The sequence shown here is derived from an EMBL/GenBank/DDBJ whole genome shotgun (WGS) entry which is preliminary data.</text>
</comment>
<accession>A0A1Q9EGU7</accession>
<keyword evidence="3" id="KW-1185">Reference proteome</keyword>
<name>A0A1Q9EGU7_SYMMI</name>
<protein>
    <recommendedName>
        <fullName evidence="4">F-box domain-containing protein</fullName>
    </recommendedName>
</protein>
<dbReference type="AlphaFoldDB" id="A0A1Q9EGU7"/>
<dbReference type="InterPro" id="IPR036047">
    <property type="entry name" value="F-box-like_dom_sf"/>
</dbReference>
<evidence type="ECO:0000256" key="1">
    <source>
        <dbReference type="SAM" id="MobiDB-lite"/>
    </source>
</evidence>
<organism evidence="2 3">
    <name type="scientific">Symbiodinium microadriaticum</name>
    <name type="common">Dinoflagellate</name>
    <name type="synonym">Zooxanthella microadriatica</name>
    <dbReference type="NCBI Taxonomy" id="2951"/>
    <lineage>
        <taxon>Eukaryota</taxon>
        <taxon>Sar</taxon>
        <taxon>Alveolata</taxon>
        <taxon>Dinophyceae</taxon>
        <taxon>Suessiales</taxon>
        <taxon>Symbiodiniaceae</taxon>
        <taxon>Symbiodinium</taxon>
    </lineage>
</organism>
<proteinExistence type="predicted"/>
<sequence>MGWATADPLDPALLDRFAVQLRLEGALLGKQWKEAGQIMGLEASEPRKRMLLPTLQEGSLDLNSIAVPPEMRRLLLRLVQALVAECRRSGHRQFELSDRTFLVKAIRVLRASALARGKAACEPRDLFALRFLTTFRLPPEVHARIEKIIAGVIEASWEERPGKGDWAVPGIGFSVALSGPDMPGQMQDVAALVCHYLNPEDALRLLPASRNIQSITQQPDIWRCFCYLRWGRGANLHLYDHAKDCLRDQNGWFPWQGVVRSPPCFEVRRLKTHQQGCASMDLRTTTQELVTVSEALRHKNARLQILDPVSTTRKANLEVSPSNINCCDVARGLVCAGSDDGNVRVYKRGTLRAEKDEYSLVQQFACHEKVNDLRITTDGKVLALKTRRNRVPSGLDIIDLEHAGQSVVEGGSRASRGKFLHAVDGFEGGCSLHQVPMVGEHPLTTGFSAMLFDFRRSDPCVLDVPVTDEGTGMVLWPLRAGRFPQVFCGLAPESSSLAGPQGLISMVDFRYAAALVPAIHLPGPVDDFRFLDGSIYAICSDMNTRPSPLTLHRYSPAAGRAEHLCTVVESCTGRRPEWDIKVLGIHPGGFAVAFGDELAVGTVARPPEWSLDGDGKEGERRPLRDGLQSEDGMQDGDGKDDEGGGAGDAAGRHGEDGQAGSTQEGAEAESSTECPQL</sequence>
<dbReference type="InterPro" id="IPR036322">
    <property type="entry name" value="WD40_repeat_dom_sf"/>
</dbReference>
<reference evidence="2 3" key="1">
    <citation type="submission" date="2016-02" db="EMBL/GenBank/DDBJ databases">
        <title>Genome analysis of coral dinoflagellate symbionts highlights evolutionary adaptations to a symbiotic lifestyle.</title>
        <authorList>
            <person name="Aranda M."/>
            <person name="Li Y."/>
            <person name="Liew Y.J."/>
            <person name="Baumgarten S."/>
            <person name="Simakov O."/>
            <person name="Wilson M."/>
            <person name="Piel J."/>
            <person name="Ashoor H."/>
            <person name="Bougouffa S."/>
            <person name="Bajic V.B."/>
            <person name="Ryu T."/>
            <person name="Ravasi T."/>
            <person name="Bayer T."/>
            <person name="Micklem G."/>
            <person name="Kim H."/>
            <person name="Bhak J."/>
            <person name="Lajeunesse T.C."/>
            <person name="Voolstra C.R."/>
        </authorList>
    </citation>
    <scope>NUCLEOTIDE SEQUENCE [LARGE SCALE GENOMIC DNA]</scope>
    <source>
        <strain evidence="2 3">CCMP2467</strain>
    </source>
</reference>
<dbReference type="EMBL" id="LSRX01000155">
    <property type="protein sequence ID" value="OLQ06650.1"/>
    <property type="molecule type" value="Genomic_DNA"/>
</dbReference>
<dbReference type="Proteomes" id="UP000186817">
    <property type="component" value="Unassembled WGS sequence"/>
</dbReference>
<dbReference type="SUPFAM" id="SSF50978">
    <property type="entry name" value="WD40 repeat-like"/>
    <property type="match status" value="1"/>
</dbReference>
<dbReference type="SUPFAM" id="SSF81383">
    <property type="entry name" value="F-box domain"/>
    <property type="match status" value="1"/>
</dbReference>
<dbReference type="OrthoDB" id="446504at2759"/>